<feature type="domain" description="SpoVT-AbrB" evidence="8">
    <location>
        <begin position="5"/>
        <end position="51"/>
    </location>
</feature>
<keyword evidence="5 7" id="KW-0238">DNA-binding</keyword>
<reference evidence="9 10" key="1">
    <citation type="submission" date="2017-01" db="EMBL/GenBank/DDBJ databases">
        <title>Draft sequence of Acidihalobacter ferrooxidans strain DSM 14175 (strain V8).</title>
        <authorList>
            <person name="Khaleque H.N."/>
            <person name="Ramsay J.P."/>
            <person name="Murphy R.J.T."/>
            <person name="Kaksonen A.H."/>
            <person name="Boxall N.J."/>
            <person name="Watkin E.L.J."/>
        </authorList>
    </citation>
    <scope>NUCLEOTIDE SEQUENCE [LARGE SCALE GENOMIC DNA]</scope>
    <source>
        <strain evidence="9 10">V8</strain>
    </source>
</reference>
<accession>A0A1P8UE63</accession>
<dbReference type="GO" id="GO:0051301">
    <property type="term" value="P:cell division"/>
    <property type="evidence" value="ECO:0007669"/>
    <property type="project" value="UniProtKB-KW"/>
</dbReference>
<dbReference type="SUPFAM" id="SSF89447">
    <property type="entry name" value="AbrB/MazE/MraZ-like"/>
    <property type="match status" value="1"/>
</dbReference>
<name>A0A1P8UE63_9GAMM</name>
<keyword evidence="2 7" id="KW-0963">Cytoplasm</keyword>
<dbReference type="PROSITE" id="PS51740">
    <property type="entry name" value="SPOVT_ABRB"/>
    <property type="match status" value="2"/>
</dbReference>
<keyword evidence="3" id="KW-0677">Repeat</keyword>
<protein>
    <recommendedName>
        <fullName evidence="1 7">Transcriptional regulator MraZ</fullName>
    </recommendedName>
</protein>
<dbReference type="NCBIfam" id="TIGR00242">
    <property type="entry name" value="division/cell wall cluster transcriptional repressor MraZ"/>
    <property type="match status" value="1"/>
</dbReference>
<keyword evidence="9" id="KW-0132">Cell division</keyword>
<evidence type="ECO:0000256" key="3">
    <source>
        <dbReference type="ARBA" id="ARBA00022737"/>
    </source>
</evidence>
<feature type="domain" description="SpoVT-AbrB" evidence="8">
    <location>
        <begin position="80"/>
        <end position="123"/>
    </location>
</feature>
<dbReference type="CDD" id="cd16321">
    <property type="entry name" value="MraZ_C"/>
    <property type="match status" value="1"/>
</dbReference>
<dbReference type="AlphaFoldDB" id="A0A1P8UE63"/>
<proteinExistence type="inferred from homology"/>
<dbReference type="Gene3D" id="3.40.1550.20">
    <property type="entry name" value="Transcriptional regulator MraZ domain"/>
    <property type="match status" value="1"/>
</dbReference>
<dbReference type="STRING" id="1765967.BW247_02675"/>
<evidence type="ECO:0000256" key="5">
    <source>
        <dbReference type="ARBA" id="ARBA00023125"/>
    </source>
</evidence>
<organism evidence="9 10">
    <name type="scientific">Acidihalobacter ferrooxydans</name>
    <dbReference type="NCBI Taxonomy" id="1765967"/>
    <lineage>
        <taxon>Bacteria</taxon>
        <taxon>Pseudomonadati</taxon>
        <taxon>Pseudomonadota</taxon>
        <taxon>Gammaproteobacteria</taxon>
        <taxon>Chromatiales</taxon>
        <taxon>Ectothiorhodospiraceae</taxon>
        <taxon>Acidihalobacter</taxon>
    </lineage>
</organism>
<gene>
    <name evidence="7" type="primary">mraZ</name>
    <name evidence="9" type="ORF">BW247_02675</name>
</gene>
<dbReference type="GO" id="GO:0009295">
    <property type="term" value="C:nucleoid"/>
    <property type="evidence" value="ECO:0007669"/>
    <property type="project" value="UniProtKB-SubCell"/>
</dbReference>
<dbReference type="Proteomes" id="UP000243807">
    <property type="component" value="Chromosome"/>
</dbReference>
<dbReference type="CDD" id="cd16320">
    <property type="entry name" value="MraZ_N"/>
    <property type="match status" value="1"/>
</dbReference>
<dbReference type="EMBL" id="CP019434">
    <property type="protein sequence ID" value="APZ42135.1"/>
    <property type="molecule type" value="Genomic_DNA"/>
</dbReference>
<keyword evidence="9" id="KW-0131">Cell cycle</keyword>
<comment type="subunit">
    <text evidence="7">Forms oligomers.</text>
</comment>
<dbReference type="RefSeq" id="WP_076835563.1">
    <property type="nucleotide sequence ID" value="NZ_CP019434.1"/>
</dbReference>
<dbReference type="PANTHER" id="PTHR34701">
    <property type="entry name" value="TRANSCRIPTIONAL REGULATOR MRAZ"/>
    <property type="match status" value="1"/>
</dbReference>
<dbReference type="InterPro" id="IPR003444">
    <property type="entry name" value="MraZ"/>
</dbReference>
<dbReference type="InterPro" id="IPR035642">
    <property type="entry name" value="MraZ_N"/>
</dbReference>
<evidence type="ECO:0000256" key="1">
    <source>
        <dbReference type="ARBA" id="ARBA00013860"/>
    </source>
</evidence>
<dbReference type="GO" id="GO:0000976">
    <property type="term" value="F:transcription cis-regulatory region binding"/>
    <property type="evidence" value="ECO:0007669"/>
    <property type="project" value="TreeGrafter"/>
</dbReference>
<evidence type="ECO:0000313" key="9">
    <source>
        <dbReference type="EMBL" id="APZ42135.1"/>
    </source>
</evidence>
<dbReference type="Pfam" id="PF02381">
    <property type="entry name" value="MraZ"/>
    <property type="match status" value="2"/>
</dbReference>
<evidence type="ECO:0000256" key="7">
    <source>
        <dbReference type="HAMAP-Rule" id="MF_01008"/>
    </source>
</evidence>
<dbReference type="InterPro" id="IPR038619">
    <property type="entry name" value="MraZ_sf"/>
</dbReference>
<dbReference type="KEGG" id="afy:BW247_02675"/>
<dbReference type="InterPro" id="IPR020603">
    <property type="entry name" value="MraZ_dom"/>
</dbReference>
<dbReference type="InterPro" id="IPR007159">
    <property type="entry name" value="SpoVT-AbrB_dom"/>
</dbReference>
<evidence type="ECO:0000256" key="6">
    <source>
        <dbReference type="ARBA" id="ARBA00023163"/>
    </source>
</evidence>
<keyword evidence="10" id="KW-1185">Reference proteome</keyword>
<evidence type="ECO:0000256" key="4">
    <source>
        <dbReference type="ARBA" id="ARBA00023015"/>
    </source>
</evidence>
<dbReference type="GO" id="GO:2000143">
    <property type="term" value="P:negative regulation of DNA-templated transcription initiation"/>
    <property type="evidence" value="ECO:0007669"/>
    <property type="project" value="TreeGrafter"/>
</dbReference>
<dbReference type="GO" id="GO:0003700">
    <property type="term" value="F:DNA-binding transcription factor activity"/>
    <property type="evidence" value="ECO:0007669"/>
    <property type="project" value="UniProtKB-UniRule"/>
</dbReference>
<sequence>MFRGVTNLNLDAKGRVAIPARYRERLLESDAGRLIVTIGLDGCLFVYPLAVWERIEADLMSRPNMDANTRLMQRVLVGYATDVEMDSQSRILVAPSLREHAKLDKHVVLVGQGNKFELWDEALWTSKREEWLSADGFAPGLGEALASLSL</sequence>
<dbReference type="InterPro" id="IPR035644">
    <property type="entry name" value="MraZ_C"/>
</dbReference>
<evidence type="ECO:0000313" key="10">
    <source>
        <dbReference type="Proteomes" id="UP000243807"/>
    </source>
</evidence>
<evidence type="ECO:0000259" key="8">
    <source>
        <dbReference type="PROSITE" id="PS51740"/>
    </source>
</evidence>
<keyword evidence="4 7" id="KW-0805">Transcription regulation</keyword>
<dbReference type="PANTHER" id="PTHR34701:SF1">
    <property type="entry name" value="TRANSCRIPTIONAL REGULATOR MRAZ"/>
    <property type="match status" value="1"/>
</dbReference>
<comment type="similarity">
    <text evidence="7">Belongs to the MraZ family.</text>
</comment>
<evidence type="ECO:0000256" key="2">
    <source>
        <dbReference type="ARBA" id="ARBA00022490"/>
    </source>
</evidence>
<dbReference type="OrthoDB" id="9807753at2"/>
<dbReference type="InterPro" id="IPR037914">
    <property type="entry name" value="SpoVT-AbrB_sf"/>
</dbReference>
<dbReference type="HAMAP" id="MF_01008">
    <property type="entry name" value="MraZ"/>
    <property type="match status" value="1"/>
</dbReference>
<comment type="subcellular location">
    <subcellularLocation>
        <location evidence="7">Cytoplasm</location>
        <location evidence="7">Nucleoid</location>
    </subcellularLocation>
</comment>
<dbReference type="GO" id="GO:0005737">
    <property type="term" value="C:cytoplasm"/>
    <property type="evidence" value="ECO:0007669"/>
    <property type="project" value="UniProtKB-UniRule"/>
</dbReference>
<keyword evidence="6 7" id="KW-0804">Transcription</keyword>